<dbReference type="Pfam" id="PF18942">
    <property type="entry name" value="DUF5689"/>
    <property type="match status" value="1"/>
</dbReference>
<organism evidence="2 3">
    <name type="scientific">Alistipes indistinctus YIT 12060</name>
    <dbReference type="NCBI Taxonomy" id="742725"/>
    <lineage>
        <taxon>Bacteria</taxon>
        <taxon>Pseudomonadati</taxon>
        <taxon>Bacteroidota</taxon>
        <taxon>Bacteroidia</taxon>
        <taxon>Bacteroidales</taxon>
        <taxon>Rikenellaceae</taxon>
        <taxon>Alistipes</taxon>
    </lineage>
</organism>
<dbReference type="Proteomes" id="UP000006008">
    <property type="component" value="Unassembled WGS sequence"/>
</dbReference>
<dbReference type="AlphaFoldDB" id="G5H9D1"/>
<gene>
    <name evidence="2" type="ORF">HMPREF9450_02217</name>
</gene>
<evidence type="ECO:0000313" key="2">
    <source>
        <dbReference type="EMBL" id="EHB92168.1"/>
    </source>
</evidence>
<accession>G5H9D1</accession>
<comment type="caution">
    <text evidence="2">The sequence shown here is derived from an EMBL/GenBank/DDBJ whole genome shotgun (WGS) entry which is preliminary data.</text>
</comment>
<dbReference type="HOGENOM" id="CLU_056926_1_0_10"/>
<dbReference type="STRING" id="742725.HMPREF9450_02217"/>
<feature type="domain" description="DUF5689" evidence="1">
    <location>
        <begin position="30"/>
        <end position="240"/>
    </location>
</feature>
<reference evidence="2 3" key="1">
    <citation type="submission" date="2011-08" db="EMBL/GenBank/DDBJ databases">
        <title>The Genome Sequence of Alistipes indistinctus YIT 12060.</title>
        <authorList>
            <consortium name="The Broad Institute Genome Sequencing Platform"/>
            <person name="Earl A."/>
            <person name="Ward D."/>
            <person name="Feldgarden M."/>
            <person name="Gevers D."/>
            <person name="Morotomi M."/>
            <person name="Young S.K."/>
            <person name="Zeng Q."/>
            <person name="Gargeya S."/>
            <person name="Fitzgerald M."/>
            <person name="Haas B."/>
            <person name="Abouelleil A."/>
            <person name="Alvarado L."/>
            <person name="Arachchi H.M."/>
            <person name="Berlin A."/>
            <person name="Brown A."/>
            <person name="Chapman S.B."/>
            <person name="Chen Z."/>
            <person name="Dunbar C."/>
            <person name="Freedman E."/>
            <person name="Gearin G."/>
            <person name="Gellesch M."/>
            <person name="Goldberg J."/>
            <person name="Griggs A."/>
            <person name="Gujja S."/>
            <person name="Heiman D."/>
            <person name="Howarth C."/>
            <person name="Larson L."/>
            <person name="Lui A."/>
            <person name="MacDonald P.J.P."/>
            <person name="Montmayeur A."/>
            <person name="Murphy C."/>
            <person name="Neiman D."/>
            <person name="Pearson M."/>
            <person name="Priest M."/>
            <person name="Roberts A."/>
            <person name="Saif S."/>
            <person name="Shea T."/>
            <person name="Shenoy N."/>
            <person name="Sisk P."/>
            <person name="Stolte C."/>
            <person name="Sykes S."/>
            <person name="Wortman J."/>
            <person name="Nusbaum C."/>
            <person name="Birren B."/>
        </authorList>
    </citation>
    <scope>NUCLEOTIDE SEQUENCE [LARGE SCALE GENOMIC DNA]</scope>
    <source>
        <strain evidence="2 3">YIT 12060</strain>
    </source>
</reference>
<dbReference type="InterPro" id="IPR043744">
    <property type="entry name" value="DUF5689"/>
</dbReference>
<evidence type="ECO:0000313" key="3">
    <source>
        <dbReference type="Proteomes" id="UP000006008"/>
    </source>
</evidence>
<keyword evidence="3" id="KW-1185">Reference proteome</keyword>
<dbReference type="eggNOG" id="COG4085">
    <property type="taxonomic scope" value="Bacteria"/>
</dbReference>
<dbReference type="PATRIC" id="fig|742725.3.peg.2285"/>
<dbReference type="EMBL" id="ADLD01000013">
    <property type="protein sequence ID" value="EHB92168.1"/>
    <property type="molecule type" value="Genomic_DNA"/>
</dbReference>
<evidence type="ECO:0000259" key="1">
    <source>
        <dbReference type="Pfam" id="PF18942"/>
    </source>
</evidence>
<name>G5H9D1_9BACT</name>
<proteinExistence type="predicted"/>
<sequence>MLVGAGCVGKTEFHPDTPSGGGGEPGEGTAVVSVRYLKTAYTGYPTPVTKDWEVQGVVTANDRYGSFPNALVVQDGTGGIEIKVSGDELMLAFPIGQRVSVRCQGLVLGGYGGWVSLGTASANPVYQNGFIPQDEIPVRLRKREGIEAMRPDTLRIAELEAVHVGCFIAFENVQFVDGELGSAWCDSDADSDRHLVDERGDTLLVRTSRYARFATRPLPAGSGYLEGILGWFNKSYQLRVIDARNAVMDSPRFIPCMDSDGND</sequence>
<protein>
    <recommendedName>
        <fullName evidence="1">DUF5689 domain-containing protein</fullName>
    </recommendedName>
</protein>